<dbReference type="KEGG" id="mng:MNEG_10587"/>
<accession>A0A0D2M120</accession>
<sequence>MEANLYSKNWAGDVYIGSNWNILTLLYAIFLLTPILGLVAAWATYGVYWGLMPGMAL</sequence>
<feature type="transmembrane region" description="Helical" evidence="1">
    <location>
        <begin position="25"/>
        <end position="51"/>
    </location>
</feature>
<keyword evidence="1" id="KW-0472">Membrane</keyword>
<keyword evidence="1" id="KW-0812">Transmembrane</keyword>
<dbReference type="EMBL" id="KK102597">
    <property type="protein sequence ID" value="KIY97374.1"/>
    <property type="molecule type" value="Genomic_DNA"/>
</dbReference>
<protein>
    <submittedName>
        <fullName evidence="2">Uncharacterized protein</fullName>
    </submittedName>
</protein>
<dbReference type="Proteomes" id="UP000054498">
    <property type="component" value="Unassembled WGS sequence"/>
</dbReference>
<dbReference type="RefSeq" id="XP_013896394.1">
    <property type="nucleotide sequence ID" value="XM_014040940.1"/>
</dbReference>
<name>A0A0D2M120_9CHLO</name>
<organism evidence="2 3">
    <name type="scientific">Monoraphidium neglectum</name>
    <dbReference type="NCBI Taxonomy" id="145388"/>
    <lineage>
        <taxon>Eukaryota</taxon>
        <taxon>Viridiplantae</taxon>
        <taxon>Chlorophyta</taxon>
        <taxon>core chlorophytes</taxon>
        <taxon>Chlorophyceae</taxon>
        <taxon>CS clade</taxon>
        <taxon>Sphaeropleales</taxon>
        <taxon>Selenastraceae</taxon>
        <taxon>Monoraphidium</taxon>
    </lineage>
</organism>
<keyword evidence="3" id="KW-1185">Reference proteome</keyword>
<evidence type="ECO:0000256" key="1">
    <source>
        <dbReference type="SAM" id="Phobius"/>
    </source>
</evidence>
<dbReference type="GeneID" id="25727764"/>
<evidence type="ECO:0000313" key="2">
    <source>
        <dbReference type="EMBL" id="KIY97374.1"/>
    </source>
</evidence>
<dbReference type="AlphaFoldDB" id="A0A0D2M120"/>
<evidence type="ECO:0000313" key="3">
    <source>
        <dbReference type="Proteomes" id="UP000054498"/>
    </source>
</evidence>
<reference evidence="2 3" key="1">
    <citation type="journal article" date="2013" name="BMC Genomics">
        <title>Reconstruction of the lipid metabolism for the microalga Monoraphidium neglectum from its genome sequence reveals characteristics suitable for biofuel production.</title>
        <authorList>
            <person name="Bogen C."/>
            <person name="Al-Dilaimi A."/>
            <person name="Albersmeier A."/>
            <person name="Wichmann J."/>
            <person name="Grundmann M."/>
            <person name="Rupp O."/>
            <person name="Lauersen K.J."/>
            <person name="Blifernez-Klassen O."/>
            <person name="Kalinowski J."/>
            <person name="Goesmann A."/>
            <person name="Mussgnug J.H."/>
            <person name="Kruse O."/>
        </authorList>
    </citation>
    <scope>NUCLEOTIDE SEQUENCE [LARGE SCALE GENOMIC DNA]</scope>
    <source>
        <strain evidence="2 3">SAG 48.87</strain>
    </source>
</reference>
<keyword evidence="1" id="KW-1133">Transmembrane helix</keyword>
<gene>
    <name evidence="2" type="ORF">MNEG_10587</name>
</gene>
<proteinExistence type="predicted"/>
<dbReference type="OrthoDB" id="512467at2759"/>